<evidence type="ECO:0000313" key="3">
    <source>
        <dbReference type="Proteomes" id="UP000887013"/>
    </source>
</evidence>
<feature type="region of interest" description="Disordered" evidence="1">
    <location>
        <begin position="1"/>
        <end position="66"/>
    </location>
</feature>
<gene>
    <name evidence="2" type="ORF">NPIL_177171</name>
</gene>
<name>A0A8X6T5L8_NEPPI</name>
<sequence>MKKLQKTLSNLHTAGRRKPHGTQTKRRKQSRGGLPETPHGATLQGRLRNSRRVQNTLLGRAPEGEREAMLRDGSGEAIHSSQTQRQSRAMFTATVDYLRKK</sequence>
<accession>A0A8X6T5L8</accession>
<dbReference type="EMBL" id="BMAW01001753">
    <property type="protein sequence ID" value="GFS75422.1"/>
    <property type="molecule type" value="Genomic_DNA"/>
</dbReference>
<reference evidence="2" key="1">
    <citation type="submission" date="2020-08" db="EMBL/GenBank/DDBJ databases">
        <title>Multicomponent nature underlies the extraordinary mechanical properties of spider dragline silk.</title>
        <authorList>
            <person name="Kono N."/>
            <person name="Nakamura H."/>
            <person name="Mori M."/>
            <person name="Yoshida Y."/>
            <person name="Ohtoshi R."/>
            <person name="Malay A.D."/>
            <person name="Moran D.A.P."/>
            <person name="Tomita M."/>
            <person name="Numata K."/>
            <person name="Arakawa K."/>
        </authorList>
    </citation>
    <scope>NUCLEOTIDE SEQUENCE</scope>
</reference>
<organism evidence="2 3">
    <name type="scientific">Nephila pilipes</name>
    <name type="common">Giant wood spider</name>
    <name type="synonym">Nephila maculata</name>
    <dbReference type="NCBI Taxonomy" id="299642"/>
    <lineage>
        <taxon>Eukaryota</taxon>
        <taxon>Metazoa</taxon>
        <taxon>Ecdysozoa</taxon>
        <taxon>Arthropoda</taxon>
        <taxon>Chelicerata</taxon>
        <taxon>Arachnida</taxon>
        <taxon>Araneae</taxon>
        <taxon>Araneomorphae</taxon>
        <taxon>Entelegynae</taxon>
        <taxon>Araneoidea</taxon>
        <taxon>Nephilidae</taxon>
        <taxon>Nephila</taxon>
    </lineage>
</organism>
<protein>
    <submittedName>
        <fullName evidence="2">Uncharacterized protein</fullName>
    </submittedName>
</protein>
<evidence type="ECO:0000313" key="2">
    <source>
        <dbReference type="EMBL" id="GFS75422.1"/>
    </source>
</evidence>
<dbReference type="AlphaFoldDB" id="A0A8X6T5L8"/>
<comment type="caution">
    <text evidence="2">The sequence shown here is derived from an EMBL/GenBank/DDBJ whole genome shotgun (WGS) entry which is preliminary data.</text>
</comment>
<feature type="compositionally biased region" description="Basic residues" evidence="1">
    <location>
        <begin position="14"/>
        <end position="30"/>
    </location>
</feature>
<dbReference type="Proteomes" id="UP000887013">
    <property type="component" value="Unassembled WGS sequence"/>
</dbReference>
<keyword evidence="3" id="KW-1185">Reference proteome</keyword>
<proteinExistence type="predicted"/>
<evidence type="ECO:0000256" key="1">
    <source>
        <dbReference type="SAM" id="MobiDB-lite"/>
    </source>
</evidence>
<feature type="compositionally biased region" description="Polar residues" evidence="1">
    <location>
        <begin position="1"/>
        <end position="12"/>
    </location>
</feature>